<dbReference type="AlphaFoldDB" id="A0A819YUH5"/>
<proteinExistence type="predicted"/>
<name>A0A819YUH5_9BILA</name>
<comment type="caution">
    <text evidence="1">The sequence shown here is derived from an EMBL/GenBank/DDBJ whole genome shotgun (WGS) entry which is preliminary data.</text>
</comment>
<evidence type="ECO:0000313" key="1">
    <source>
        <dbReference type="EMBL" id="CAF4164235.1"/>
    </source>
</evidence>
<dbReference type="EMBL" id="CAJOBE010013398">
    <property type="protein sequence ID" value="CAF4164235.1"/>
    <property type="molecule type" value="Genomic_DNA"/>
</dbReference>
<dbReference type="Proteomes" id="UP000663874">
    <property type="component" value="Unassembled WGS sequence"/>
</dbReference>
<organism evidence="1 2">
    <name type="scientific">Rotaria sordida</name>
    <dbReference type="NCBI Taxonomy" id="392033"/>
    <lineage>
        <taxon>Eukaryota</taxon>
        <taxon>Metazoa</taxon>
        <taxon>Spiralia</taxon>
        <taxon>Gnathifera</taxon>
        <taxon>Rotifera</taxon>
        <taxon>Eurotatoria</taxon>
        <taxon>Bdelloidea</taxon>
        <taxon>Philodinida</taxon>
        <taxon>Philodinidae</taxon>
        <taxon>Rotaria</taxon>
    </lineage>
</organism>
<accession>A0A819YUH5</accession>
<sequence length="66" mass="7377">MHHFFFIMFTNNNVMPFDTSLPSLSPNTSSTPICHHHPIFQNQITSTLHTSSSSSLYNIAPSPQST</sequence>
<gene>
    <name evidence="1" type="ORF">FNK824_LOCUS34348</name>
</gene>
<protein>
    <submittedName>
        <fullName evidence="1">Uncharacterized protein</fullName>
    </submittedName>
</protein>
<evidence type="ECO:0000313" key="2">
    <source>
        <dbReference type="Proteomes" id="UP000663874"/>
    </source>
</evidence>
<reference evidence="1" key="1">
    <citation type="submission" date="2021-02" db="EMBL/GenBank/DDBJ databases">
        <authorList>
            <person name="Nowell W R."/>
        </authorList>
    </citation>
    <scope>NUCLEOTIDE SEQUENCE</scope>
</reference>